<dbReference type="InterPro" id="IPR000014">
    <property type="entry name" value="PAS"/>
</dbReference>
<dbReference type="EMBL" id="JAKRVX010000002">
    <property type="protein sequence ID" value="MCL9816658.1"/>
    <property type="molecule type" value="Genomic_DNA"/>
</dbReference>
<dbReference type="Proteomes" id="UP001203207">
    <property type="component" value="Unassembled WGS sequence"/>
</dbReference>
<dbReference type="GO" id="GO:0006355">
    <property type="term" value="P:regulation of DNA-templated transcription"/>
    <property type="evidence" value="ECO:0007669"/>
    <property type="project" value="InterPro"/>
</dbReference>
<feature type="domain" description="Histidine kinase" evidence="7">
    <location>
        <begin position="437"/>
        <end position="645"/>
    </location>
</feature>
<dbReference type="InterPro" id="IPR003594">
    <property type="entry name" value="HATPase_dom"/>
</dbReference>
<sequence>MKQIRHDGSGALFSAIEPVVSELSWRPTAVTQTLEQCRSALECPAATIIHRKPSGIRFIATCGDRAILRQFATQATDRTTSASHGTDFKSCWQTNIATEHIAGWCSALSDPSTDTTDVEIWLFADSSTAIPFDTAVTGPLQQWVKKEILENSTAVETTDNTPQTLPTASQGPETILYEQLLAATNQMVYIVDEQGIIRVVSSSLAEQLGYDVTELRGKPLSAILSPSQFKTAVQIQTQLREHAQHNPAEPSPITSRTFVLKTTTGEELPVEVEVTLLPLDGSAGLRGTVGVVRDISELKATREQLTAERDRFRELYEGLPDPIVELQFRNGRSVIRSVNSAFEEVFGYTEKEVQGQPTNEFIVPDTQKAEAELIDISAAQGEAVSREVIRETTAGVRTFLLRSISFAHSEEQRGFAVYTDITERRNRERYHEVLNRILRHNLRNDLNVVLGIADQLARQDPTETETVDTLTTQLTDRIMGLAETSREARQLESIINRQGPTNEPIDIAALTTSICESFSERYPAADIRTDAPSHCIVSAGNYLETALTHLLENAIEHNPCSQPYVEANVTERESDVLVNIKDNGPGIHEDERQVLAGDKKITQLNHTSGLGLWIVKWTVESYGGVLTFDCHTAGTTVKITLPKPALA</sequence>
<dbReference type="InterPro" id="IPR004358">
    <property type="entry name" value="Sig_transdc_His_kin-like_C"/>
</dbReference>
<dbReference type="Gene3D" id="3.30.450.20">
    <property type="entry name" value="PAS domain"/>
    <property type="match status" value="2"/>
</dbReference>
<evidence type="ECO:0000313" key="10">
    <source>
        <dbReference type="EMBL" id="MCL9816658.1"/>
    </source>
</evidence>
<dbReference type="Pfam" id="PF00989">
    <property type="entry name" value="PAS"/>
    <property type="match status" value="1"/>
</dbReference>
<evidence type="ECO:0000256" key="5">
    <source>
        <dbReference type="ARBA" id="ARBA00022777"/>
    </source>
</evidence>
<evidence type="ECO:0000256" key="3">
    <source>
        <dbReference type="ARBA" id="ARBA00022679"/>
    </source>
</evidence>
<dbReference type="SMART" id="SM00091">
    <property type="entry name" value="PAS"/>
    <property type="match status" value="2"/>
</dbReference>
<evidence type="ECO:0000256" key="4">
    <source>
        <dbReference type="ARBA" id="ARBA00022741"/>
    </source>
</evidence>
<dbReference type="SUPFAM" id="SSF55874">
    <property type="entry name" value="ATPase domain of HSP90 chaperone/DNA topoisomerase II/histidine kinase"/>
    <property type="match status" value="1"/>
</dbReference>
<evidence type="ECO:0000313" key="11">
    <source>
        <dbReference type="Proteomes" id="UP001203207"/>
    </source>
</evidence>
<reference evidence="10" key="1">
    <citation type="journal article" date="2022" name="Syst. Appl. Microbiol.">
        <title>Natronocalculus amylovorans gen. nov., sp. nov., and Natranaeroarchaeum aerophilus sp. nov., dominant culturable amylolytic natronoarchaea from hypersaline soda lakes in southwestern Siberia.</title>
        <authorList>
            <person name="Sorokin D.Y."/>
            <person name="Elcheninov A.G."/>
            <person name="Khizhniak T.V."/>
            <person name="Koenen M."/>
            <person name="Bale N.J."/>
            <person name="Damste J.S.S."/>
            <person name="Kublanov I.V."/>
        </authorList>
    </citation>
    <scope>NUCLEOTIDE SEQUENCE</scope>
    <source>
        <strain evidence="10">AArc-St2</strain>
    </source>
</reference>
<organism evidence="10 11">
    <name type="scientific">Natronocalculus amylovorans</name>
    <dbReference type="NCBI Taxonomy" id="2917812"/>
    <lineage>
        <taxon>Archaea</taxon>
        <taxon>Methanobacteriati</taxon>
        <taxon>Methanobacteriota</taxon>
        <taxon>Stenosarchaea group</taxon>
        <taxon>Halobacteria</taxon>
        <taxon>Halobacteriales</taxon>
        <taxon>Haloferacaceae</taxon>
        <taxon>Natronocalculus</taxon>
    </lineage>
</organism>
<dbReference type="PANTHER" id="PTHR44936:SF10">
    <property type="entry name" value="SENSOR PROTEIN RSTB"/>
    <property type="match status" value="1"/>
</dbReference>
<dbReference type="PROSITE" id="PS50112">
    <property type="entry name" value="PAS"/>
    <property type="match status" value="2"/>
</dbReference>
<dbReference type="GO" id="GO:0005524">
    <property type="term" value="F:ATP binding"/>
    <property type="evidence" value="ECO:0007669"/>
    <property type="project" value="UniProtKB-KW"/>
</dbReference>
<dbReference type="NCBIfam" id="TIGR00229">
    <property type="entry name" value="sensory_box"/>
    <property type="match status" value="2"/>
</dbReference>
<dbReference type="EC" id="2.7.13.3" evidence="2"/>
<keyword evidence="11" id="KW-1185">Reference proteome</keyword>
<dbReference type="CDD" id="cd00130">
    <property type="entry name" value="PAS"/>
    <property type="match status" value="2"/>
</dbReference>
<dbReference type="AlphaFoldDB" id="A0AAE3K846"/>
<protein>
    <recommendedName>
        <fullName evidence="2">histidine kinase</fullName>
        <ecNumber evidence="2">2.7.13.3</ecNumber>
    </recommendedName>
</protein>
<dbReference type="InterPro" id="IPR013656">
    <property type="entry name" value="PAS_4"/>
</dbReference>
<dbReference type="InterPro" id="IPR005467">
    <property type="entry name" value="His_kinase_dom"/>
</dbReference>
<accession>A0AAE3K846</accession>
<keyword evidence="5 10" id="KW-0418">Kinase</keyword>
<dbReference type="SMART" id="SM00387">
    <property type="entry name" value="HATPase_c"/>
    <property type="match status" value="1"/>
</dbReference>
<dbReference type="Pfam" id="PF02518">
    <property type="entry name" value="HATPase_c"/>
    <property type="match status" value="1"/>
</dbReference>
<reference evidence="10" key="2">
    <citation type="submission" date="2022-02" db="EMBL/GenBank/DDBJ databases">
        <authorList>
            <person name="Elcheninov A.G."/>
            <person name="Sorokin D.Y."/>
            <person name="Kublanov I.V."/>
        </authorList>
    </citation>
    <scope>NUCLEOTIDE SEQUENCE</scope>
    <source>
        <strain evidence="10">AArc-St2</strain>
    </source>
</reference>
<evidence type="ECO:0000256" key="1">
    <source>
        <dbReference type="ARBA" id="ARBA00000085"/>
    </source>
</evidence>
<evidence type="ECO:0000259" key="9">
    <source>
        <dbReference type="PROSITE" id="PS50113"/>
    </source>
</evidence>
<gene>
    <name evidence="10" type="ORF">AArcSt2_06835</name>
</gene>
<dbReference type="RefSeq" id="WP_250583522.1">
    <property type="nucleotide sequence ID" value="NZ_JAKRVX010000002.1"/>
</dbReference>
<dbReference type="PANTHER" id="PTHR44936">
    <property type="entry name" value="SENSOR PROTEIN CREC"/>
    <property type="match status" value="1"/>
</dbReference>
<keyword evidence="6" id="KW-0067">ATP-binding</keyword>
<comment type="catalytic activity">
    <reaction evidence="1">
        <text>ATP + protein L-histidine = ADP + protein N-phospho-L-histidine.</text>
        <dbReference type="EC" id="2.7.13.3"/>
    </reaction>
</comment>
<proteinExistence type="predicted"/>
<dbReference type="PRINTS" id="PR00344">
    <property type="entry name" value="BCTRLSENSOR"/>
</dbReference>
<dbReference type="InterPro" id="IPR050980">
    <property type="entry name" value="2C_sensor_his_kinase"/>
</dbReference>
<feature type="domain" description="PAC" evidence="9">
    <location>
        <begin position="254"/>
        <end position="307"/>
    </location>
</feature>
<dbReference type="PROSITE" id="PS50113">
    <property type="entry name" value="PAC"/>
    <property type="match status" value="1"/>
</dbReference>
<dbReference type="InterPro" id="IPR036890">
    <property type="entry name" value="HATPase_C_sf"/>
</dbReference>
<dbReference type="Gene3D" id="3.30.565.10">
    <property type="entry name" value="Histidine kinase-like ATPase, C-terminal domain"/>
    <property type="match status" value="1"/>
</dbReference>
<dbReference type="SUPFAM" id="SSF55785">
    <property type="entry name" value="PYP-like sensor domain (PAS domain)"/>
    <property type="match status" value="2"/>
</dbReference>
<feature type="domain" description="PAS" evidence="8">
    <location>
        <begin position="173"/>
        <end position="246"/>
    </location>
</feature>
<dbReference type="InterPro" id="IPR013767">
    <property type="entry name" value="PAS_fold"/>
</dbReference>
<dbReference type="InterPro" id="IPR000700">
    <property type="entry name" value="PAS-assoc_C"/>
</dbReference>
<evidence type="ECO:0000256" key="2">
    <source>
        <dbReference type="ARBA" id="ARBA00012438"/>
    </source>
</evidence>
<name>A0AAE3K846_9EURY</name>
<evidence type="ECO:0000256" key="6">
    <source>
        <dbReference type="ARBA" id="ARBA00022840"/>
    </source>
</evidence>
<feature type="domain" description="PAS" evidence="8">
    <location>
        <begin position="308"/>
        <end position="381"/>
    </location>
</feature>
<keyword evidence="4" id="KW-0547">Nucleotide-binding</keyword>
<dbReference type="InterPro" id="IPR035965">
    <property type="entry name" value="PAS-like_dom_sf"/>
</dbReference>
<evidence type="ECO:0000259" key="8">
    <source>
        <dbReference type="PROSITE" id="PS50112"/>
    </source>
</evidence>
<comment type="caution">
    <text evidence="10">The sequence shown here is derived from an EMBL/GenBank/DDBJ whole genome shotgun (WGS) entry which is preliminary data.</text>
</comment>
<dbReference type="PROSITE" id="PS50109">
    <property type="entry name" value="HIS_KIN"/>
    <property type="match status" value="1"/>
</dbReference>
<keyword evidence="3" id="KW-0808">Transferase</keyword>
<evidence type="ECO:0000259" key="7">
    <source>
        <dbReference type="PROSITE" id="PS50109"/>
    </source>
</evidence>
<dbReference type="Pfam" id="PF08448">
    <property type="entry name" value="PAS_4"/>
    <property type="match status" value="1"/>
</dbReference>
<dbReference type="GO" id="GO:0004673">
    <property type="term" value="F:protein histidine kinase activity"/>
    <property type="evidence" value="ECO:0007669"/>
    <property type="project" value="UniProtKB-EC"/>
</dbReference>